<dbReference type="InterPro" id="IPR010998">
    <property type="entry name" value="Integrase_recombinase_N"/>
</dbReference>
<dbReference type="Proteomes" id="UP001366085">
    <property type="component" value="Unassembled WGS sequence"/>
</dbReference>
<dbReference type="SUPFAM" id="SSF56349">
    <property type="entry name" value="DNA breaking-rejoining enzymes"/>
    <property type="match status" value="1"/>
</dbReference>
<keyword evidence="6" id="KW-1185">Reference proteome</keyword>
<dbReference type="PROSITE" id="PS51898">
    <property type="entry name" value="TYR_RECOMBINASE"/>
    <property type="match status" value="1"/>
</dbReference>
<evidence type="ECO:0000256" key="1">
    <source>
        <dbReference type="ARBA" id="ARBA00008857"/>
    </source>
</evidence>
<feature type="domain" description="Tyr recombinase" evidence="4">
    <location>
        <begin position="168"/>
        <end position="351"/>
    </location>
</feature>
<reference evidence="5 6" key="1">
    <citation type="submission" date="2024-02" db="EMBL/GenBank/DDBJ databases">
        <authorList>
            <person name="Saticioglu I.B."/>
        </authorList>
    </citation>
    <scope>NUCLEOTIDE SEQUENCE [LARGE SCALE GENOMIC DNA]</scope>
    <source>
        <strain evidence="5 6">Mu-43</strain>
    </source>
</reference>
<dbReference type="CDD" id="cd00397">
    <property type="entry name" value="DNA_BRE_C"/>
    <property type="match status" value="1"/>
</dbReference>
<organism evidence="5 6">
    <name type="scientific">Microbacterium istanbulense</name>
    <dbReference type="NCBI Taxonomy" id="3122049"/>
    <lineage>
        <taxon>Bacteria</taxon>
        <taxon>Bacillati</taxon>
        <taxon>Actinomycetota</taxon>
        <taxon>Actinomycetes</taxon>
        <taxon>Micrococcales</taxon>
        <taxon>Microbacteriaceae</taxon>
        <taxon>Microbacterium</taxon>
    </lineage>
</organism>
<evidence type="ECO:0000313" key="5">
    <source>
        <dbReference type="EMBL" id="MEJ1091953.1"/>
    </source>
</evidence>
<evidence type="ECO:0000313" key="6">
    <source>
        <dbReference type="Proteomes" id="UP001366085"/>
    </source>
</evidence>
<comment type="caution">
    <text evidence="5">The sequence shown here is derived from an EMBL/GenBank/DDBJ whole genome shotgun (WGS) entry which is preliminary data.</text>
</comment>
<dbReference type="EMBL" id="JBBDGN010000008">
    <property type="protein sequence ID" value="MEJ1091953.1"/>
    <property type="molecule type" value="Genomic_DNA"/>
</dbReference>
<name>A0ABU8LMN3_9MICO</name>
<dbReference type="InterPro" id="IPR002104">
    <property type="entry name" value="Integrase_catalytic"/>
</dbReference>
<dbReference type="InterPro" id="IPR011010">
    <property type="entry name" value="DNA_brk_join_enz"/>
</dbReference>
<keyword evidence="2" id="KW-0238">DNA-binding</keyword>
<evidence type="ECO:0000259" key="4">
    <source>
        <dbReference type="PROSITE" id="PS51898"/>
    </source>
</evidence>
<dbReference type="InterPro" id="IPR050090">
    <property type="entry name" value="Tyrosine_recombinase_XerCD"/>
</dbReference>
<dbReference type="PANTHER" id="PTHR30349">
    <property type="entry name" value="PHAGE INTEGRASE-RELATED"/>
    <property type="match status" value="1"/>
</dbReference>
<dbReference type="Pfam" id="PF00589">
    <property type="entry name" value="Phage_integrase"/>
    <property type="match status" value="1"/>
</dbReference>
<keyword evidence="3" id="KW-0233">DNA recombination</keyword>
<sequence>MRDTKPRTRVLPSGRRQVRVWDAEQSKYVSLGTYATEDEATMAALKFQAGVFEEPQKSAPKPPPQGREKFGRFALEVIESKKHVWAPSTYHAHVRNLDKHLKTFRGTPLGDITYSSVVKWWKKMDGQPIARKQSYATMRMVMSRAVRLGRISTSPCMIEGATKDFSTKRPTFHAEDVRMMILMTGDLQMEVALLTMLGTGIRIGELLALDWQDIDLSKGKITVRRHLTPYGLEEGTKHHADGKRVLMMPQEVTDALLRLAKSTVPIPDHPVFVNAWGRRMTYKAFSYTFKPLRASCALDALRPHDIRHIHLSEYARHSTLREVMDRAGHTDVSSSLRYQHADEERERQIVDSLKL</sequence>
<proteinExistence type="inferred from homology"/>
<dbReference type="PANTHER" id="PTHR30349:SF64">
    <property type="entry name" value="PROPHAGE INTEGRASE INTD-RELATED"/>
    <property type="match status" value="1"/>
</dbReference>
<accession>A0ABU8LMN3</accession>
<gene>
    <name evidence="5" type="ORF">WDU93_09625</name>
</gene>
<dbReference type="Gene3D" id="1.10.150.130">
    <property type="match status" value="1"/>
</dbReference>
<dbReference type="InterPro" id="IPR013762">
    <property type="entry name" value="Integrase-like_cat_sf"/>
</dbReference>
<dbReference type="Gene3D" id="1.10.443.10">
    <property type="entry name" value="Intergrase catalytic core"/>
    <property type="match status" value="1"/>
</dbReference>
<comment type="similarity">
    <text evidence="1">Belongs to the 'phage' integrase family.</text>
</comment>
<evidence type="ECO:0000256" key="3">
    <source>
        <dbReference type="ARBA" id="ARBA00023172"/>
    </source>
</evidence>
<dbReference type="RefSeq" id="WP_337319970.1">
    <property type="nucleotide sequence ID" value="NZ_JBBDGN010000008.1"/>
</dbReference>
<protein>
    <submittedName>
        <fullName evidence="5">Site-specific integrase</fullName>
    </submittedName>
</protein>
<evidence type="ECO:0000256" key="2">
    <source>
        <dbReference type="ARBA" id="ARBA00023125"/>
    </source>
</evidence>